<feature type="compositionally biased region" description="Low complexity" evidence="2">
    <location>
        <begin position="124"/>
        <end position="137"/>
    </location>
</feature>
<evidence type="ECO:0000256" key="2">
    <source>
        <dbReference type="SAM" id="MobiDB-lite"/>
    </source>
</evidence>
<protein>
    <submittedName>
        <fullName evidence="3">Uncharacterized protein</fullName>
    </submittedName>
</protein>
<organism evidence="3 4">
    <name type="scientific">Pelobates cultripes</name>
    <name type="common">Western spadefoot toad</name>
    <dbReference type="NCBI Taxonomy" id="61616"/>
    <lineage>
        <taxon>Eukaryota</taxon>
        <taxon>Metazoa</taxon>
        <taxon>Chordata</taxon>
        <taxon>Craniata</taxon>
        <taxon>Vertebrata</taxon>
        <taxon>Euteleostomi</taxon>
        <taxon>Amphibia</taxon>
        <taxon>Batrachia</taxon>
        <taxon>Anura</taxon>
        <taxon>Pelobatoidea</taxon>
        <taxon>Pelobatidae</taxon>
        <taxon>Pelobates</taxon>
    </lineage>
</organism>
<feature type="region of interest" description="Disordered" evidence="2">
    <location>
        <begin position="120"/>
        <end position="141"/>
    </location>
</feature>
<feature type="region of interest" description="Disordered" evidence="2">
    <location>
        <begin position="182"/>
        <end position="252"/>
    </location>
</feature>
<dbReference type="EMBL" id="OW240912">
    <property type="protein sequence ID" value="CAH2220295.1"/>
    <property type="molecule type" value="Genomic_DNA"/>
</dbReference>
<feature type="compositionally biased region" description="Basic and acidic residues" evidence="2">
    <location>
        <begin position="218"/>
        <end position="241"/>
    </location>
</feature>
<dbReference type="Proteomes" id="UP001295444">
    <property type="component" value="Chromosome 01"/>
</dbReference>
<proteinExistence type="predicted"/>
<sequence>MEDCSFVFMDIIIECRKKKLVELDQEIKEIQNILESLEGGENPKERIVKIAESVDRLEEEIKKTKKKKFLRDMDDYKNDRVRNFQKKYDSYHEKKNFQENEMYHQSKRTEYENQNRNQYERRNNNNWNGSSNQQSRRLNVRENPNLIPVNEKRRTKESWRRSVNNIEGDHLLRRKDIPLVQRRAETKHKQNTEREGLRISRGQDERKHKMPLNTNFNRRNEMHSRNKDREIDKTSERRSEEEYVETPTGGNTVTVQAEVHNTTREAVFLGRNTREITTWFHPMTPRRSKRKELNLEEIEEEEEQGISKKKTKKSTQ</sequence>
<evidence type="ECO:0000313" key="3">
    <source>
        <dbReference type="EMBL" id="CAH2220295.1"/>
    </source>
</evidence>
<name>A0AAD1QZF6_PELCU</name>
<dbReference type="AlphaFoldDB" id="A0AAD1QZF6"/>
<feature type="compositionally biased region" description="Basic and acidic residues" evidence="2">
    <location>
        <begin position="182"/>
        <end position="207"/>
    </location>
</feature>
<gene>
    <name evidence="3" type="ORF">PECUL_23A025008</name>
</gene>
<keyword evidence="1" id="KW-0175">Coiled coil</keyword>
<accession>A0AAD1QZF6</accession>
<evidence type="ECO:0000256" key="1">
    <source>
        <dbReference type="SAM" id="Coils"/>
    </source>
</evidence>
<feature type="coiled-coil region" evidence="1">
    <location>
        <begin position="13"/>
        <end position="101"/>
    </location>
</feature>
<feature type="compositionally biased region" description="Basic residues" evidence="2">
    <location>
        <begin position="307"/>
        <end position="316"/>
    </location>
</feature>
<feature type="region of interest" description="Disordered" evidence="2">
    <location>
        <begin position="282"/>
        <end position="316"/>
    </location>
</feature>
<evidence type="ECO:0000313" key="4">
    <source>
        <dbReference type="Proteomes" id="UP001295444"/>
    </source>
</evidence>
<reference evidence="3" key="1">
    <citation type="submission" date="2022-03" db="EMBL/GenBank/DDBJ databases">
        <authorList>
            <person name="Alioto T."/>
            <person name="Alioto T."/>
            <person name="Gomez Garrido J."/>
        </authorList>
    </citation>
    <scope>NUCLEOTIDE SEQUENCE</scope>
</reference>
<feature type="compositionally biased region" description="Acidic residues" evidence="2">
    <location>
        <begin position="295"/>
        <end position="304"/>
    </location>
</feature>
<keyword evidence="4" id="KW-1185">Reference proteome</keyword>